<dbReference type="AlphaFoldDB" id="A0A7V3ZIW1"/>
<dbReference type="EMBL" id="DTDV01000014">
    <property type="protein sequence ID" value="HGK23773.1"/>
    <property type="molecule type" value="Genomic_DNA"/>
</dbReference>
<name>A0A7V3ZIW1_DICTH</name>
<proteinExistence type="predicted"/>
<reference evidence="1" key="1">
    <citation type="journal article" date="2020" name="mSystems">
        <title>Genome- and Community-Level Interaction Insights into Carbon Utilization and Element Cycling Functions of Hydrothermarchaeota in Hydrothermal Sediment.</title>
        <authorList>
            <person name="Zhou Z."/>
            <person name="Liu Y."/>
            <person name="Xu W."/>
            <person name="Pan J."/>
            <person name="Luo Z.H."/>
            <person name="Li M."/>
        </authorList>
    </citation>
    <scope>NUCLEOTIDE SEQUENCE [LARGE SCALE GENOMIC DNA]</scope>
    <source>
        <strain evidence="1">SpSt-70</strain>
    </source>
</reference>
<comment type="caution">
    <text evidence="1">The sequence shown here is derived from an EMBL/GenBank/DDBJ whole genome shotgun (WGS) entry which is preliminary data.</text>
</comment>
<sequence length="249" mass="28130">MKVKFLLGLLISLIFVLIVGFGQEDGLIAYFPFDGNLKDVTGHFPEGRIVGAKINISAKDIEYTDGIKGKALLLNGRRGILLPDDLIKDYDYSVSFWVNIETFTMHTTTFFGVYVDDQGAFHWISFVPFGWPQGTLLWARDDAKDIWYDGLFSENLQTGKWYHIVIVVDKGKAKVYVNGKQMISKVQINGQPNPEGLVPDVFSLKPGGTFAVGVNYWDPPLRGIFDELKIYDKPLTEKEVLDLYNSYSK</sequence>
<evidence type="ECO:0000313" key="1">
    <source>
        <dbReference type="EMBL" id="HGK23773.1"/>
    </source>
</evidence>
<dbReference type="Pfam" id="PF13385">
    <property type="entry name" value="Laminin_G_3"/>
    <property type="match status" value="1"/>
</dbReference>
<protein>
    <submittedName>
        <fullName evidence="1">LamG domain-containing protein</fullName>
    </submittedName>
</protein>
<dbReference type="InterPro" id="IPR013320">
    <property type="entry name" value="ConA-like_dom_sf"/>
</dbReference>
<accession>A0A7V3ZIW1</accession>
<dbReference type="SUPFAM" id="SSF49899">
    <property type="entry name" value="Concanavalin A-like lectins/glucanases"/>
    <property type="match status" value="1"/>
</dbReference>
<gene>
    <name evidence="1" type="ORF">ENU78_04905</name>
</gene>
<organism evidence="1">
    <name type="scientific">Dictyoglomus thermophilum</name>
    <dbReference type="NCBI Taxonomy" id="14"/>
    <lineage>
        <taxon>Bacteria</taxon>
        <taxon>Pseudomonadati</taxon>
        <taxon>Dictyoglomota</taxon>
        <taxon>Dictyoglomia</taxon>
        <taxon>Dictyoglomales</taxon>
        <taxon>Dictyoglomaceae</taxon>
        <taxon>Dictyoglomus</taxon>
    </lineage>
</organism>
<dbReference type="Gene3D" id="2.60.120.200">
    <property type="match status" value="1"/>
</dbReference>
<dbReference type="RefSeq" id="WP_149122462.1">
    <property type="nucleotide sequence ID" value="NZ_VTFL01000001.1"/>
</dbReference>